<feature type="compositionally biased region" description="Acidic residues" evidence="16">
    <location>
        <begin position="466"/>
        <end position="481"/>
    </location>
</feature>
<dbReference type="EC" id="3.1.4.11" evidence="4 15"/>
<dbReference type="SMART" id="SM00233">
    <property type="entry name" value="PH"/>
    <property type="match status" value="1"/>
</dbReference>
<dbReference type="Proteomes" id="UP000694389">
    <property type="component" value="Unassembled WGS sequence"/>
</dbReference>
<dbReference type="SUPFAM" id="SSF47473">
    <property type="entry name" value="EF-hand"/>
    <property type="match status" value="1"/>
</dbReference>
<feature type="compositionally biased region" description="Low complexity" evidence="16">
    <location>
        <begin position="1348"/>
        <end position="1359"/>
    </location>
</feature>
<dbReference type="InterPro" id="IPR002048">
    <property type="entry name" value="EF_hand_dom"/>
</dbReference>
<dbReference type="CDD" id="cd13364">
    <property type="entry name" value="PH_PLC_eta"/>
    <property type="match status" value="1"/>
</dbReference>
<evidence type="ECO:0000256" key="12">
    <source>
        <dbReference type="ARBA" id="ARBA00023136"/>
    </source>
</evidence>
<dbReference type="InterPro" id="IPR001849">
    <property type="entry name" value="PH_domain"/>
</dbReference>
<accession>A0A8C4HVA9</accession>
<dbReference type="Pfam" id="PF16457">
    <property type="entry name" value="PH_12"/>
    <property type="match status" value="1"/>
</dbReference>
<dbReference type="InterPro" id="IPR011993">
    <property type="entry name" value="PH-like_dom_sf"/>
</dbReference>
<feature type="compositionally biased region" description="Basic and acidic residues" evidence="16">
    <location>
        <begin position="898"/>
        <end position="918"/>
    </location>
</feature>
<keyword evidence="6" id="KW-0479">Metal-binding</keyword>
<dbReference type="GeneTree" id="ENSGT00940000158374"/>
<feature type="region of interest" description="Disordered" evidence="16">
    <location>
        <begin position="850"/>
        <end position="959"/>
    </location>
</feature>
<dbReference type="CDD" id="cd00275">
    <property type="entry name" value="C2_PLC_like"/>
    <property type="match status" value="1"/>
</dbReference>
<keyword evidence="12 17" id="KW-0472">Membrane</keyword>
<dbReference type="PROSITE" id="PS50007">
    <property type="entry name" value="PIPLC_X_DOMAIN"/>
    <property type="match status" value="1"/>
</dbReference>
<dbReference type="GO" id="GO:0051209">
    <property type="term" value="P:release of sequestered calcium ion into cytosol"/>
    <property type="evidence" value="ECO:0007669"/>
    <property type="project" value="TreeGrafter"/>
</dbReference>
<evidence type="ECO:0000256" key="10">
    <source>
        <dbReference type="ARBA" id="ARBA00022963"/>
    </source>
</evidence>
<dbReference type="Pfam" id="PF00388">
    <property type="entry name" value="PI-PLC-X"/>
    <property type="match status" value="1"/>
</dbReference>
<keyword evidence="17" id="KW-1133">Transmembrane helix</keyword>
<feature type="compositionally biased region" description="Basic residues" evidence="16">
    <location>
        <begin position="864"/>
        <end position="876"/>
    </location>
</feature>
<dbReference type="InterPro" id="IPR017946">
    <property type="entry name" value="PLC-like_Pdiesterase_TIM-brl"/>
</dbReference>
<reference evidence="22" key="2">
    <citation type="submission" date="2025-09" db="UniProtKB">
        <authorList>
            <consortium name="Ensembl"/>
        </authorList>
    </citation>
    <scope>IDENTIFICATION</scope>
</reference>
<dbReference type="GO" id="GO:0016042">
    <property type="term" value="P:lipid catabolic process"/>
    <property type="evidence" value="ECO:0007669"/>
    <property type="project" value="UniProtKB-KW"/>
</dbReference>
<feature type="compositionally biased region" description="Basic and acidic residues" evidence="16">
    <location>
        <begin position="1244"/>
        <end position="1254"/>
    </location>
</feature>
<dbReference type="InterPro" id="IPR000909">
    <property type="entry name" value="PLipase_C_PInositol-sp_X_dom"/>
</dbReference>
<keyword evidence="7" id="KW-0677">Repeat</keyword>
<dbReference type="Gene3D" id="3.20.20.190">
    <property type="entry name" value="Phosphatidylinositol (PI) phosphodiesterase"/>
    <property type="match status" value="1"/>
</dbReference>
<evidence type="ECO:0000256" key="17">
    <source>
        <dbReference type="SAM" id="Phobius"/>
    </source>
</evidence>
<name>A0A8C4HVA9_DICLA</name>
<reference evidence="22" key="1">
    <citation type="submission" date="2025-08" db="UniProtKB">
        <authorList>
            <consortium name="Ensembl"/>
        </authorList>
    </citation>
    <scope>IDENTIFICATION</scope>
</reference>
<dbReference type="FunFam" id="2.60.40.150:FF:000018">
    <property type="entry name" value="Phosphoinositide phospholipase C"/>
    <property type="match status" value="1"/>
</dbReference>
<dbReference type="InterPro" id="IPR001192">
    <property type="entry name" value="PI-PLC_fam"/>
</dbReference>
<organism evidence="22 23">
    <name type="scientific">Dicentrarchus labrax</name>
    <name type="common">European seabass</name>
    <name type="synonym">Morone labrax</name>
    <dbReference type="NCBI Taxonomy" id="13489"/>
    <lineage>
        <taxon>Eukaryota</taxon>
        <taxon>Metazoa</taxon>
        <taxon>Chordata</taxon>
        <taxon>Craniata</taxon>
        <taxon>Vertebrata</taxon>
        <taxon>Euteleostomi</taxon>
        <taxon>Actinopterygii</taxon>
        <taxon>Neopterygii</taxon>
        <taxon>Teleostei</taxon>
        <taxon>Neoteleostei</taxon>
        <taxon>Acanthomorphata</taxon>
        <taxon>Eupercaria</taxon>
        <taxon>Moronidae</taxon>
        <taxon>Dicentrarchus</taxon>
    </lineage>
</organism>
<evidence type="ECO:0000256" key="6">
    <source>
        <dbReference type="ARBA" id="ARBA00022723"/>
    </source>
</evidence>
<evidence type="ECO:0000256" key="3">
    <source>
        <dbReference type="ARBA" id="ARBA00004496"/>
    </source>
</evidence>
<evidence type="ECO:0000256" key="16">
    <source>
        <dbReference type="SAM" id="MobiDB-lite"/>
    </source>
</evidence>
<dbReference type="Gene3D" id="1.10.238.10">
    <property type="entry name" value="EF-hand"/>
    <property type="match status" value="2"/>
</dbReference>
<feature type="domain" description="PI-PLC Y-box" evidence="20">
    <location>
        <begin position="577"/>
        <end position="688"/>
    </location>
</feature>
<dbReference type="SUPFAM" id="SSF50729">
    <property type="entry name" value="PH domain-like"/>
    <property type="match status" value="1"/>
</dbReference>
<dbReference type="Gene3D" id="2.60.40.150">
    <property type="entry name" value="C2 domain"/>
    <property type="match status" value="1"/>
</dbReference>
<dbReference type="PROSITE" id="PS50004">
    <property type="entry name" value="C2"/>
    <property type="match status" value="1"/>
</dbReference>
<feature type="region of interest" description="Disordered" evidence="16">
    <location>
        <begin position="1207"/>
        <end position="1266"/>
    </location>
</feature>
<comment type="catalytic activity">
    <reaction evidence="14">
        <text>a 1,2-diacyl-sn-glycero-3-phospho-(1D-myo-inositol-4,5-bisphosphate) + H2O = 1D-myo-inositol 1,4,5-trisphosphate + a 1,2-diacyl-sn-glycerol + H(+)</text>
        <dbReference type="Rhea" id="RHEA:33179"/>
        <dbReference type="ChEBI" id="CHEBI:15377"/>
        <dbReference type="ChEBI" id="CHEBI:15378"/>
        <dbReference type="ChEBI" id="CHEBI:17815"/>
        <dbReference type="ChEBI" id="CHEBI:58456"/>
        <dbReference type="ChEBI" id="CHEBI:203600"/>
        <dbReference type="EC" id="3.1.4.11"/>
    </reaction>
    <physiologicalReaction direction="left-to-right" evidence="14">
        <dbReference type="Rhea" id="RHEA:33180"/>
    </physiologicalReaction>
</comment>
<dbReference type="SUPFAM" id="SSF51695">
    <property type="entry name" value="PLC-like phosphodiesterases"/>
    <property type="match status" value="1"/>
</dbReference>
<dbReference type="GO" id="GO:0048015">
    <property type="term" value="P:phosphatidylinositol-mediated signaling"/>
    <property type="evidence" value="ECO:0007669"/>
    <property type="project" value="TreeGrafter"/>
</dbReference>
<dbReference type="FunFam" id="1.10.238.10:FF:000005">
    <property type="entry name" value="Phosphoinositide phospholipase C"/>
    <property type="match status" value="1"/>
</dbReference>
<feature type="region of interest" description="Disordered" evidence="16">
    <location>
        <begin position="460"/>
        <end position="481"/>
    </location>
</feature>
<dbReference type="GO" id="GO:0046488">
    <property type="term" value="P:phosphatidylinositol metabolic process"/>
    <property type="evidence" value="ECO:0007669"/>
    <property type="project" value="TreeGrafter"/>
</dbReference>
<keyword evidence="17" id="KW-0812">Transmembrane</keyword>
<evidence type="ECO:0000256" key="7">
    <source>
        <dbReference type="ARBA" id="ARBA00022737"/>
    </source>
</evidence>
<keyword evidence="10 15" id="KW-0442">Lipid degradation</keyword>
<dbReference type="CDD" id="cd16221">
    <property type="entry name" value="EFh_PI-PLCeta2"/>
    <property type="match status" value="1"/>
</dbReference>
<feature type="region of interest" description="Disordered" evidence="16">
    <location>
        <begin position="1305"/>
        <end position="1324"/>
    </location>
</feature>
<dbReference type="InterPro" id="IPR015359">
    <property type="entry name" value="PLC_EF-hand-like"/>
</dbReference>
<dbReference type="InterPro" id="IPR001711">
    <property type="entry name" value="PLipase_C_Pinositol-sp_Y"/>
</dbReference>
<keyword evidence="11 15" id="KW-0443">Lipid metabolism</keyword>
<dbReference type="InterPro" id="IPR018247">
    <property type="entry name" value="EF_Hand_1_Ca_BS"/>
</dbReference>
<feature type="domain" description="EF-hand" evidence="21">
    <location>
        <begin position="192"/>
        <end position="228"/>
    </location>
</feature>
<evidence type="ECO:0000313" key="22">
    <source>
        <dbReference type="Ensembl" id="ENSDLAP00005048438.2"/>
    </source>
</evidence>
<dbReference type="InterPro" id="IPR046971">
    <property type="entry name" value="PLC-eta2_EFh"/>
</dbReference>
<evidence type="ECO:0000313" key="23">
    <source>
        <dbReference type="Proteomes" id="UP000694389"/>
    </source>
</evidence>
<dbReference type="FunFam" id="1.10.238.10:FF:000036">
    <property type="entry name" value="Phosphoinositide phospholipase C"/>
    <property type="match status" value="1"/>
</dbReference>
<gene>
    <name evidence="22" type="primary">plch2a</name>
</gene>
<dbReference type="PRINTS" id="PR00390">
    <property type="entry name" value="PHPHLIPASEC"/>
</dbReference>
<keyword evidence="23" id="KW-1185">Reference proteome</keyword>
<evidence type="ECO:0000256" key="4">
    <source>
        <dbReference type="ARBA" id="ARBA00012368"/>
    </source>
</evidence>
<dbReference type="PROSITE" id="PS50008">
    <property type="entry name" value="PIPLC_Y_DOMAIN"/>
    <property type="match status" value="1"/>
</dbReference>
<dbReference type="Pfam" id="PF00387">
    <property type="entry name" value="PI-PLC-Y"/>
    <property type="match status" value="1"/>
</dbReference>
<dbReference type="SMART" id="SM00148">
    <property type="entry name" value="PLCXc"/>
    <property type="match status" value="1"/>
</dbReference>
<dbReference type="FunFam" id="2.30.29.30:FF:000063">
    <property type="entry name" value="Phosphoinositide phospholipase C"/>
    <property type="match status" value="1"/>
</dbReference>
<evidence type="ECO:0000256" key="8">
    <source>
        <dbReference type="ARBA" id="ARBA00022801"/>
    </source>
</evidence>
<evidence type="ECO:0000256" key="15">
    <source>
        <dbReference type="RuleBase" id="RU361133"/>
    </source>
</evidence>
<feature type="domain" description="EF-hand" evidence="21">
    <location>
        <begin position="156"/>
        <end position="191"/>
    </location>
</feature>
<dbReference type="GO" id="GO:0005737">
    <property type="term" value="C:cytoplasm"/>
    <property type="evidence" value="ECO:0007669"/>
    <property type="project" value="UniProtKB-SubCell"/>
</dbReference>
<dbReference type="PANTHER" id="PTHR10336:SF166">
    <property type="entry name" value="1-PHOSPHATIDYLINOSITOL 4,5-BISPHOSPHATE PHOSPHODIESTERASE ETA-2"/>
    <property type="match status" value="1"/>
</dbReference>
<feature type="transmembrane region" description="Helical" evidence="17">
    <location>
        <begin position="12"/>
        <end position="29"/>
    </location>
</feature>
<dbReference type="InterPro" id="IPR000008">
    <property type="entry name" value="C2_dom"/>
</dbReference>
<protein>
    <recommendedName>
        <fullName evidence="4 15">Phosphoinositide phospholipase C</fullName>
        <ecNumber evidence="4 15">3.1.4.11</ecNumber>
    </recommendedName>
</protein>
<comment type="cofactor">
    <cofactor evidence="1">
        <name>Ca(2+)</name>
        <dbReference type="ChEBI" id="CHEBI:29108"/>
    </cofactor>
</comment>
<feature type="domain" description="C2" evidence="19">
    <location>
        <begin position="689"/>
        <end position="818"/>
    </location>
</feature>
<feature type="region of interest" description="Disordered" evidence="16">
    <location>
        <begin position="1155"/>
        <end position="1180"/>
    </location>
</feature>
<feature type="compositionally biased region" description="Basic and acidic residues" evidence="16">
    <location>
        <begin position="979"/>
        <end position="991"/>
    </location>
</feature>
<keyword evidence="9" id="KW-0106">Calcium</keyword>
<dbReference type="PROSITE" id="PS00018">
    <property type="entry name" value="EF_HAND_1"/>
    <property type="match status" value="1"/>
</dbReference>
<comment type="subcellular location">
    <subcellularLocation>
        <location evidence="3">Cytoplasm</location>
    </subcellularLocation>
    <subcellularLocation>
        <location evidence="2">Membrane</location>
    </subcellularLocation>
</comment>
<dbReference type="GO" id="GO:0016020">
    <property type="term" value="C:membrane"/>
    <property type="evidence" value="ECO:0007669"/>
    <property type="project" value="UniProtKB-SubCell"/>
</dbReference>
<evidence type="ECO:0000259" key="19">
    <source>
        <dbReference type="PROSITE" id="PS50004"/>
    </source>
</evidence>
<keyword evidence="13" id="KW-0807">Transducer</keyword>
<feature type="region of interest" description="Disordered" evidence="16">
    <location>
        <begin position="1340"/>
        <end position="1370"/>
    </location>
</feature>
<evidence type="ECO:0000256" key="14">
    <source>
        <dbReference type="ARBA" id="ARBA00023674"/>
    </source>
</evidence>
<evidence type="ECO:0000256" key="5">
    <source>
        <dbReference type="ARBA" id="ARBA00022490"/>
    </source>
</evidence>
<dbReference type="Gene3D" id="2.30.29.30">
    <property type="entry name" value="Pleckstrin-homology domain (PH domain)/Phosphotyrosine-binding domain (PTB)"/>
    <property type="match status" value="1"/>
</dbReference>
<sequence>YSNTGCSFPFDIFPIFFFSSVCLVFLPPVEKCMSSMQMGTQMVKLRGGSKGLVRFFFLDEHKSCIRWRPSRKNEKAKISIDSIREVCEGKQSEIFQRYAEGSFDPNCCFSLYYGEHMESLDLVSGTGEEARTWITGLKYLMAGISDEDSLAKRQRTRDQYPSQTFTEADKNGDGSLSISEVLQLLHKLNVNLPRQKVKQMFKEADTDDNQGTLGFEEFCSFYKMMSTRRDLYLLMLTYSNHKDHLDTDDLARFLETEQKMTKVTKDHCLEIINKFEPCSENQKQGVLGIDGFTNYMRSPAGDIFNPEHYNIIQDMNQPLCNYFIASSHNTYLMGDQLMSQSRVDMYAWVLQAGCRCVEVDCWDGQDGEPIVHHGYTLTSKILFKDVIETINKYAFAKNEYPVILSIENHCSVPQQKKMAQYLIEILGDKLDLSNIKADESGRLPSPEILKGKILVKGKKLPPNIDENAEEGDVSDEDSADEMEDDCKLMNGDQVESMAKKKLDSLMKESKIRDREDPDSFTIAALPPAGKPTDKTEKKVGNHYYYVSAKCVNMCVHLYLFTFVDLRKKKTMKLSRALSDLVKYTRSVGLYDIEAQGDWQVSSLSETKAHQVMQQKAASFIQFNQRQLSRIYPSSYRVDSSNFNPQPFWSAGCQLVALNYQSEGRVLQLNRAKFYSNGNCGYILKPACMCEGAFNPNLEDPLPGQMKKQLVLKIISGQQLPKPKDSMLGDRGEIIDPFVEVEIIGLPVDCCKEQTRVVDDNGFNPMWEETLVFTVHMPELALVRFLVWDHDPIGQDFIGQRTIAFNSMMPGYRHVYLEGMEEASIFVHVAVNDITGKARAASGIKGLFHRNPKQSSLDSHAAAQHSRKHPFGAHLLRRTASAPTKGQPKIKKGFPEIAIDTKDYSSEGASEERESEDKASAAASHQPTTPQHRNRDSLASHQAKGPWDHPDTNGTNRSTHSFMEHIPNQRENQEIMAEKENDTAEFKSDHSTEPPAATVPTGTVPAAQTAHARRALFSNLTSHTPVRRTKSEGYVRVAVASTGQAQSAVPEVCTDATMNDRLWSKLEPGSHRDSMSSSSSISSSDTVIDLSLPNLARKSLTSLPTASSTCDPPWVNCRRSALVSYDAVRVSKTSVDSPSRLTQRRHTWSRLYMEGLKQSSASRPSSAATSPAATASMSKSLGDLTSDDISCSFDSKYRSISRSFIVRPTRDQLRKGGPNKSRPPSDLTEQLRKLTNVEPLTAKDFAPENRPRESPEESVDECLVRRTSSRSQSRVRYIANRAKKAQERQRLQGLIQGRSASFSLTGSIGSGSSASPIEERGNPEGACCVARSPCTSLDLLSQLAPLGNPSPRQSQSSPDPENSEVFFMLKL</sequence>
<evidence type="ECO:0000259" key="20">
    <source>
        <dbReference type="PROSITE" id="PS50008"/>
    </source>
</evidence>
<dbReference type="InterPro" id="IPR011992">
    <property type="entry name" value="EF-hand-dom_pair"/>
</dbReference>
<dbReference type="SMART" id="SM00239">
    <property type="entry name" value="C2"/>
    <property type="match status" value="1"/>
</dbReference>
<evidence type="ECO:0000256" key="9">
    <source>
        <dbReference type="ARBA" id="ARBA00022837"/>
    </source>
</evidence>
<dbReference type="PROSITE" id="PS50003">
    <property type="entry name" value="PH_DOMAIN"/>
    <property type="match status" value="1"/>
</dbReference>
<dbReference type="Ensembl" id="ENSDLAT00005051631.2">
    <property type="protein sequence ID" value="ENSDLAP00005048438.2"/>
    <property type="gene ID" value="ENSDLAG00005021209.2"/>
</dbReference>
<dbReference type="Pfam" id="PF09279">
    <property type="entry name" value="EF-hand_like"/>
    <property type="match status" value="1"/>
</dbReference>
<feature type="compositionally biased region" description="Low complexity" evidence="16">
    <location>
        <begin position="1305"/>
        <end position="1314"/>
    </location>
</feature>
<feature type="compositionally biased region" description="Low complexity" evidence="16">
    <location>
        <begin position="1158"/>
        <end position="1179"/>
    </location>
</feature>
<evidence type="ECO:0000256" key="11">
    <source>
        <dbReference type="ARBA" id="ARBA00023098"/>
    </source>
</evidence>
<dbReference type="PROSITE" id="PS50222">
    <property type="entry name" value="EF_HAND_2"/>
    <property type="match status" value="2"/>
</dbReference>
<evidence type="ECO:0000256" key="13">
    <source>
        <dbReference type="ARBA" id="ARBA00023224"/>
    </source>
</evidence>
<keyword evidence="8 15" id="KW-0378">Hydrolase</keyword>
<evidence type="ECO:0000259" key="18">
    <source>
        <dbReference type="PROSITE" id="PS50003"/>
    </source>
</evidence>
<dbReference type="SUPFAM" id="SSF49562">
    <property type="entry name" value="C2 domain (Calcium/lipid-binding domain, CaLB)"/>
    <property type="match status" value="1"/>
</dbReference>
<dbReference type="GO" id="GO:0005509">
    <property type="term" value="F:calcium ion binding"/>
    <property type="evidence" value="ECO:0007669"/>
    <property type="project" value="InterPro"/>
</dbReference>
<dbReference type="PANTHER" id="PTHR10336">
    <property type="entry name" value="PHOSPHOINOSITIDE-SPECIFIC PHOSPHOLIPASE C FAMILY PROTEIN"/>
    <property type="match status" value="1"/>
</dbReference>
<keyword evidence="5" id="KW-0963">Cytoplasm</keyword>
<proteinExistence type="predicted"/>
<dbReference type="Pfam" id="PF00168">
    <property type="entry name" value="C2"/>
    <property type="match status" value="1"/>
</dbReference>
<dbReference type="SMART" id="SM00054">
    <property type="entry name" value="EFh"/>
    <property type="match status" value="2"/>
</dbReference>
<dbReference type="InterPro" id="IPR035892">
    <property type="entry name" value="C2_domain_sf"/>
</dbReference>
<evidence type="ECO:0000259" key="21">
    <source>
        <dbReference type="PROSITE" id="PS50222"/>
    </source>
</evidence>
<evidence type="ECO:0000256" key="2">
    <source>
        <dbReference type="ARBA" id="ARBA00004370"/>
    </source>
</evidence>
<feature type="domain" description="PH" evidence="18">
    <location>
        <begin position="34"/>
        <end position="142"/>
    </location>
</feature>
<feature type="region of interest" description="Disordered" evidence="16">
    <location>
        <begin position="979"/>
        <end position="1000"/>
    </location>
</feature>
<dbReference type="GO" id="GO:0004435">
    <property type="term" value="F:phosphatidylinositol-4,5-bisphosphate phospholipase C activity"/>
    <property type="evidence" value="ECO:0007669"/>
    <property type="project" value="UniProtKB-EC"/>
</dbReference>
<evidence type="ECO:0000256" key="1">
    <source>
        <dbReference type="ARBA" id="ARBA00001913"/>
    </source>
</evidence>
<dbReference type="SMART" id="SM00149">
    <property type="entry name" value="PLCYc"/>
    <property type="match status" value="1"/>
</dbReference>